<comment type="caution">
    <text evidence="2">The sequence shown here is derived from an EMBL/GenBank/DDBJ whole genome shotgun (WGS) entry which is preliminary data.</text>
</comment>
<name>A0ABQ5TXZ3_9GAMM</name>
<reference evidence="2" key="2">
    <citation type="submission" date="2023-01" db="EMBL/GenBank/DDBJ databases">
        <title>Draft genome sequence of Methylophaga thalassica strain NBRC 102424.</title>
        <authorList>
            <person name="Sun Q."/>
            <person name="Mori K."/>
        </authorList>
    </citation>
    <scope>NUCLEOTIDE SEQUENCE</scope>
    <source>
        <strain evidence="2">NBRC 102424</strain>
    </source>
</reference>
<keyword evidence="3" id="KW-1185">Reference proteome</keyword>
<keyword evidence="1" id="KW-0732">Signal</keyword>
<sequence length="200" mass="21470">MKKFLLKLSCAILFVLTTTTVSAASILINSDGKLAGIKGINVSGFGLYDVTFNDVFDYSLGGNSYGFVTAAANALYAAFNGDGLLADTVYDQSPELVEGCEGTVSCELTTAYVHTSGFDTGSYYFFRNTERFEFEQEGVGYGQGNLYPQASRTFAVWSESSLIATPIPSAALLFAPALLGAINLRRKCKLTTSDEQNISM</sequence>
<feature type="signal peptide" evidence="1">
    <location>
        <begin position="1"/>
        <end position="23"/>
    </location>
</feature>
<evidence type="ECO:0000313" key="2">
    <source>
        <dbReference type="EMBL" id="GLQ01073.1"/>
    </source>
</evidence>
<reference evidence="2" key="1">
    <citation type="journal article" date="2014" name="Int. J. Syst. Evol. Microbiol.">
        <title>Complete genome of a new Firmicutes species belonging to the dominant human colonic microbiota ('Ruminococcus bicirculans') reveals two chromosomes and a selective capacity to utilize plant glucans.</title>
        <authorList>
            <consortium name="NISC Comparative Sequencing Program"/>
            <person name="Wegmann U."/>
            <person name="Louis P."/>
            <person name="Goesmann A."/>
            <person name="Henrissat B."/>
            <person name="Duncan S.H."/>
            <person name="Flint H.J."/>
        </authorList>
    </citation>
    <scope>NUCLEOTIDE SEQUENCE</scope>
    <source>
        <strain evidence="2">NBRC 102424</strain>
    </source>
</reference>
<feature type="chain" id="PRO_5046183989" description="Secreted protein" evidence="1">
    <location>
        <begin position="24"/>
        <end position="200"/>
    </location>
</feature>
<proteinExistence type="predicted"/>
<dbReference type="Proteomes" id="UP001161423">
    <property type="component" value="Unassembled WGS sequence"/>
</dbReference>
<dbReference type="RefSeq" id="WP_284723753.1">
    <property type="nucleotide sequence ID" value="NZ_BSND01000013.1"/>
</dbReference>
<organism evidence="2 3">
    <name type="scientific">Methylophaga thalassica</name>
    <dbReference type="NCBI Taxonomy" id="40223"/>
    <lineage>
        <taxon>Bacteria</taxon>
        <taxon>Pseudomonadati</taxon>
        <taxon>Pseudomonadota</taxon>
        <taxon>Gammaproteobacteria</taxon>
        <taxon>Thiotrichales</taxon>
        <taxon>Piscirickettsiaceae</taxon>
        <taxon>Methylophaga</taxon>
    </lineage>
</organism>
<protein>
    <recommendedName>
        <fullName evidence="4">Secreted protein</fullName>
    </recommendedName>
</protein>
<evidence type="ECO:0008006" key="4">
    <source>
        <dbReference type="Google" id="ProtNLM"/>
    </source>
</evidence>
<dbReference type="EMBL" id="BSND01000013">
    <property type="protein sequence ID" value="GLQ01073.1"/>
    <property type="molecule type" value="Genomic_DNA"/>
</dbReference>
<gene>
    <name evidence="2" type="ORF">GCM10007891_29260</name>
</gene>
<evidence type="ECO:0000256" key="1">
    <source>
        <dbReference type="SAM" id="SignalP"/>
    </source>
</evidence>
<evidence type="ECO:0000313" key="3">
    <source>
        <dbReference type="Proteomes" id="UP001161423"/>
    </source>
</evidence>
<accession>A0ABQ5TXZ3</accession>